<evidence type="ECO:0000256" key="1">
    <source>
        <dbReference type="SAM" id="Phobius"/>
    </source>
</evidence>
<keyword evidence="3" id="KW-1185">Reference proteome</keyword>
<dbReference type="Proteomes" id="UP000529783">
    <property type="component" value="Unassembled WGS sequence"/>
</dbReference>
<reference evidence="2 3" key="1">
    <citation type="submission" date="2020-07" db="EMBL/GenBank/DDBJ databases">
        <title>Sequencing the genomes of 1000 actinobacteria strains.</title>
        <authorList>
            <person name="Klenk H.-P."/>
        </authorList>
    </citation>
    <scope>NUCLEOTIDE SEQUENCE [LARGE SCALE GENOMIC DNA]</scope>
    <source>
        <strain evidence="2 3">DSM 40398</strain>
    </source>
</reference>
<comment type="caution">
    <text evidence="2">The sequence shown here is derived from an EMBL/GenBank/DDBJ whole genome shotgun (WGS) entry which is preliminary data.</text>
</comment>
<protein>
    <submittedName>
        <fullName evidence="2">Uncharacterized protein</fullName>
    </submittedName>
</protein>
<proteinExistence type="predicted"/>
<evidence type="ECO:0000313" key="3">
    <source>
        <dbReference type="Proteomes" id="UP000529783"/>
    </source>
</evidence>
<evidence type="ECO:0000313" key="2">
    <source>
        <dbReference type="EMBL" id="NYD47671.1"/>
    </source>
</evidence>
<dbReference type="EMBL" id="JACCBA010000001">
    <property type="protein sequence ID" value="NYD47671.1"/>
    <property type="molecule type" value="Genomic_DNA"/>
</dbReference>
<feature type="transmembrane region" description="Helical" evidence="1">
    <location>
        <begin position="93"/>
        <end position="113"/>
    </location>
</feature>
<keyword evidence="1" id="KW-1133">Transmembrane helix</keyword>
<organism evidence="2 3">
    <name type="scientific">Actinomadura luteofluorescens</name>
    <dbReference type="NCBI Taxonomy" id="46163"/>
    <lineage>
        <taxon>Bacteria</taxon>
        <taxon>Bacillati</taxon>
        <taxon>Actinomycetota</taxon>
        <taxon>Actinomycetes</taxon>
        <taxon>Streptosporangiales</taxon>
        <taxon>Thermomonosporaceae</taxon>
        <taxon>Actinomadura</taxon>
    </lineage>
</organism>
<dbReference type="RefSeq" id="WP_179844715.1">
    <property type="nucleotide sequence ID" value="NZ_JACCBA010000001.1"/>
</dbReference>
<accession>A0A7Y9EHI9</accession>
<feature type="transmembrane region" description="Helical" evidence="1">
    <location>
        <begin position="39"/>
        <end position="61"/>
    </location>
</feature>
<keyword evidence="1" id="KW-0472">Membrane</keyword>
<dbReference type="AlphaFoldDB" id="A0A7Y9EHI9"/>
<feature type="transmembrane region" description="Helical" evidence="1">
    <location>
        <begin position="7"/>
        <end position="27"/>
    </location>
</feature>
<feature type="transmembrane region" description="Helical" evidence="1">
    <location>
        <begin position="68"/>
        <end position="87"/>
    </location>
</feature>
<name>A0A7Y9EHI9_9ACTN</name>
<sequence length="141" mass="13609">MKGLTNLLTVLVAALIGGVVGSLVLVVSMAGDIYGQEVAAVVMVGGAAGALCAVIASAFIVFFGKTAFYSALVVGIALLGNGAYQFALGHDGTAIAFGIGLACFAGVLADSVARSGGTVRAAGTVAPQGQNSKSSGGASQK</sequence>
<keyword evidence="1" id="KW-0812">Transmembrane</keyword>
<gene>
    <name evidence="2" type="ORF">BJY14_003654</name>
</gene>